<protein>
    <submittedName>
        <fullName evidence="6">RmuC domain protein</fullName>
    </submittedName>
</protein>
<evidence type="ECO:0000256" key="1">
    <source>
        <dbReference type="ARBA" id="ARBA00003416"/>
    </source>
</evidence>
<dbReference type="AlphaFoldDB" id="E7FWG4"/>
<dbReference type="STRING" id="1648.A2I91_00020"/>
<comment type="function">
    <text evidence="1">Involved in DNA recombination.</text>
</comment>
<reference evidence="6" key="1">
    <citation type="submission" date="2011-01" db="EMBL/GenBank/DDBJ databases">
        <authorList>
            <person name="Muzny D."/>
            <person name="Qin X."/>
            <person name="Buhay C."/>
            <person name="Dugan-Rocha S."/>
            <person name="Ding Y."/>
            <person name="Chen G."/>
            <person name="Hawes A."/>
            <person name="Holder M."/>
            <person name="Jhangiani S."/>
            <person name="Johnson A."/>
            <person name="Khan Z."/>
            <person name="Li Z."/>
            <person name="Liu W."/>
            <person name="Liu X."/>
            <person name="Perez L."/>
            <person name="Shen H."/>
            <person name="Wang Q."/>
            <person name="Watt J."/>
            <person name="Xi L."/>
            <person name="Xin Y."/>
            <person name="Zhou J."/>
            <person name="Deng J."/>
            <person name="Jiang H."/>
            <person name="Liu Y."/>
            <person name="Qu J."/>
            <person name="Song X.-Z."/>
            <person name="Zhang L."/>
            <person name="Villasana D."/>
            <person name="Johnson A."/>
            <person name="Liu J."/>
            <person name="Liyanage D."/>
            <person name="Lorensuhewa L."/>
            <person name="Robinson T."/>
            <person name="Song A."/>
            <person name="Song B.-B."/>
            <person name="Dinh H."/>
            <person name="Thornton R."/>
            <person name="Coyle M."/>
            <person name="Francisco L."/>
            <person name="Jackson L."/>
            <person name="Javaid M."/>
            <person name="Korchina V."/>
            <person name="Kovar C."/>
            <person name="Mata R."/>
            <person name="Mathew T."/>
            <person name="Ngo R."/>
            <person name="Nguyen L."/>
            <person name="Nguyen N."/>
            <person name="Okwuonu G."/>
            <person name="Ongeri F."/>
            <person name="Pham C."/>
            <person name="Simmons D."/>
            <person name="Wilczek-Boney K."/>
            <person name="Hale W."/>
            <person name="Jakkamsetti A."/>
            <person name="Pham P."/>
            <person name="Ruth R."/>
            <person name="San Lucas F."/>
            <person name="Warren J."/>
            <person name="Zhang J."/>
            <person name="Zhao Z."/>
            <person name="Zhou C."/>
            <person name="Zhu D."/>
            <person name="Lee S."/>
            <person name="Bess C."/>
            <person name="Blankenburg K."/>
            <person name="Forbes L."/>
            <person name="Fu Q."/>
            <person name="Gubbala S."/>
            <person name="Hirani K."/>
            <person name="Jayaseelan J.C."/>
            <person name="Lara F."/>
            <person name="Munidasa M."/>
            <person name="Palculict T."/>
            <person name="Patil S."/>
            <person name="Pu L.-L."/>
            <person name="Saada N."/>
            <person name="Tang L."/>
            <person name="Weissenberger G."/>
            <person name="Zhu Y."/>
            <person name="Hemphill L."/>
            <person name="Shang Y."/>
            <person name="Youmans B."/>
            <person name="Ayvaz T."/>
            <person name="Ross M."/>
            <person name="Santibanez J."/>
            <person name="Aqrawi P."/>
            <person name="Gross S."/>
            <person name="Joshi V."/>
            <person name="Fowler G."/>
            <person name="Nazareth L."/>
            <person name="Reid J."/>
            <person name="Worley K."/>
            <person name="Petrosino J."/>
            <person name="Highlander S."/>
            <person name="Gibbs R."/>
        </authorList>
    </citation>
    <scope>NUCLEOTIDE SEQUENCE [LARGE SCALE GENOMIC DNA]</scope>
    <source>
        <strain evidence="6">ATCC 19414</strain>
    </source>
</reference>
<evidence type="ECO:0000256" key="4">
    <source>
        <dbReference type="ARBA" id="ARBA00023172"/>
    </source>
</evidence>
<keyword evidence="5" id="KW-1133">Transmembrane helix</keyword>
<sequence>MVMQKCRIIVLVKGVYMIQILLFIIIALLLILIYMQLKTQRNSVENETLQNQFAQLKDLMMSQANNTINQMVAFDFESREKTSDKFNQFTDRMDLRFNDLTQRNIVFEKEVNRALILFHDKMNLQLDQQFTKLTESVEKRLLLMDEKVNQSLDQGFKKTNDTFTNIVERLSKIDEAQKKIDALSVEIVSLQDVLTDKKTRGTFGEVQLHQILASIFGDKNDRIYQMQYNLSPGVRPDAVLFAPEPLGTLVIDSKFPLENYRRMIDKSLETSQRQNAERQFVLDCKKHIDAIADKYIIPGTTSDQALMFVPAEAVFATINAYHSDILDYAQRKRVWLVSPTTLMSTLTTIQTILVNLEREKYASVIHDELKRLNVEFDRYRLRWDNLSKHIENVNQDVKDLHITSRKISSRFESISEVDRDALSQKDIENQ</sequence>
<dbReference type="InterPro" id="IPR003798">
    <property type="entry name" value="DNA_recombination_RmuC"/>
</dbReference>
<dbReference type="PANTHER" id="PTHR30563:SF0">
    <property type="entry name" value="DNA RECOMBINATION PROTEIN RMUC"/>
    <property type="match status" value="1"/>
</dbReference>
<dbReference type="PANTHER" id="PTHR30563">
    <property type="entry name" value="DNA RECOMBINATION PROTEIN RMUC"/>
    <property type="match status" value="1"/>
</dbReference>
<keyword evidence="7" id="KW-1185">Reference proteome</keyword>
<evidence type="ECO:0000256" key="2">
    <source>
        <dbReference type="ARBA" id="ARBA00009840"/>
    </source>
</evidence>
<proteinExistence type="inferred from homology"/>
<keyword evidence="3" id="KW-0175">Coiled coil</keyword>
<evidence type="ECO:0000256" key="5">
    <source>
        <dbReference type="SAM" id="Phobius"/>
    </source>
</evidence>
<name>E7FWG4_ERYRH</name>
<organism evidence="6 7">
    <name type="scientific">Erysipelothrix rhusiopathiae ATCC 19414</name>
    <dbReference type="NCBI Taxonomy" id="525280"/>
    <lineage>
        <taxon>Bacteria</taxon>
        <taxon>Bacillati</taxon>
        <taxon>Bacillota</taxon>
        <taxon>Erysipelotrichia</taxon>
        <taxon>Erysipelotrichales</taxon>
        <taxon>Erysipelotrichaceae</taxon>
        <taxon>Erysipelothrix</taxon>
    </lineage>
</organism>
<comment type="caution">
    <text evidence="6">The sequence shown here is derived from an EMBL/GenBank/DDBJ whole genome shotgun (WGS) entry which is preliminary data.</text>
</comment>
<evidence type="ECO:0000313" key="6">
    <source>
        <dbReference type="EMBL" id="EFY08496.1"/>
    </source>
</evidence>
<evidence type="ECO:0000313" key="7">
    <source>
        <dbReference type="Proteomes" id="UP000003028"/>
    </source>
</evidence>
<keyword evidence="5" id="KW-0812">Transmembrane</keyword>
<dbReference type="Pfam" id="PF02646">
    <property type="entry name" value="RmuC"/>
    <property type="match status" value="1"/>
</dbReference>
<accession>E7FWG4</accession>
<evidence type="ECO:0000256" key="3">
    <source>
        <dbReference type="ARBA" id="ARBA00023054"/>
    </source>
</evidence>
<dbReference type="Proteomes" id="UP000003028">
    <property type="component" value="Unassembled WGS sequence"/>
</dbReference>
<feature type="transmembrane region" description="Helical" evidence="5">
    <location>
        <begin position="12"/>
        <end position="35"/>
    </location>
</feature>
<comment type="similarity">
    <text evidence="2">Belongs to the RmuC family.</text>
</comment>
<keyword evidence="5" id="KW-0472">Membrane</keyword>
<keyword evidence="4" id="KW-0233">DNA recombination</keyword>
<dbReference type="GO" id="GO:0006310">
    <property type="term" value="P:DNA recombination"/>
    <property type="evidence" value="ECO:0007669"/>
    <property type="project" value="UniProtKB-KW"/>
</dbReference>
<dbReference type="EMBL" id="ACLK02000002">
    <property type="protein sequence ID" value="EFY08496.1"/>
    <property type="molecule type" value="Genomic_DNA"/>
</dbReference>
<gene>
    <name evidence="6" type="ORF">HMPREF0357_10602</name>
</gene>